<dbReference type="AlphaFoldDB" id="X6N6H0"/>
<evidence type="ECO:0000313" key="2">
    <source>
        <dbReference type="EMBL" id="ETO20867.1"/>
    </source>
</evidence>
<keyword evidence="1" id="KW-0472">Membrane</keyword>
<protein>
    <submittedName>
        <fullName evidence="2">Uncharacterized protein</fullName>
    </submittedName>
</protein>
<dbReference type="Proteomes" id="UP000023152">
    <property type="component" value="Unassembled WGS sequence"/>
</dbReference>
<evidence type="ECO:0000313" key="3">
    <source>
        <dbReference type="Proteomes" id="UP000023152"/>
    </source>
</evidence>
<feature type="transmembrane region" description="Helical" evidence="1">
    <location>
        <begin position="160"/>
        <end position="177"/>
    </location>
</feature>
<accession>X6N6H0</accession>
<keyword evidence="1" id="KW-1133">Transmembrane helix</keyword>
<gene>
    <name evidence="2" type="ORF">RFI_16342</name>
</gene>
<keyword evidence="1" id="KW-0812">Transmembrane</keyword>
<dbReference type="EMBL" id="ASPP01012168">
    <property type="protein sequence ID" value="ETO20867.1"/>
    <property type="molecule type" value="Genomic_DNA"/>
</dbReference>
<comment type="caution">
    <text evidence="2">The sequence shown here is derived from an EMBL/GenBank/DDBJ whole genome shotgun (WGS) entry which is preliminary data.</text>
</comment>
<proteinExistence type="predicted"/>
<name>X6N6H0_RETFI</name>
<reference evidence="2 3" key="1">
    <citation type="journal article" date="2013" name="Curr. Biol.">
        <title>The Genome of the Foraminiferan Reticulomyxa filosa.</title>
        <authorList>
            <person name="Glockner G."/>
            <person name="Hulsmann N."/>
            <person name="Schleicher M."/>
            <person name="Noegel A.A."/>
            <person name="Eichinger L."/>
            <person name="Gallinger C."/>
            <person name="Pawlowski J."/>
            <person name="Sierra R."/>
            <person name="Euteneuer U."/>
            <person name="Pillet L."/>
            <person name="Moustafa A."/>
            <person name="Platzer M."/>
            <person name="Groth M."/>
            <person name="Szafranski K."/>
            <person name="Schliwa M."/>
        </authorList>
    </citation>
    <scope>NUCLEOTIDE SEQUENCE [LARGE SCALE GENOMIC DNA]</scope>
</reference>
<organism evidence="2 3">
    <name type="scientific">Reticulomyxa filosa</name>
    <dbReference type="NCBI Taxonomy" id="46433"/>
    <lineage>
        <taxon>Eukaryota</taxon>
        <taxon>Sar</taxon>
        <taxon>Rhizaria</taxon>
        <taxon>Retaria</taxon>
        <taxon>Foraminifera</taxon>
        <taxon>Monothalamids</taxon>
        <taxon>Reticulomyxidae</taxon>
        <taxon>Reticulomyxa</taxon>
    </lineage>
</organism>
<evidence type="ECO:0000256" key="1">
    <source>
        <dbReference type="SAM" id="Phobius"/>
    </source>
</evidence>
<sequence>MIAMILNLKKGKPKKITFQKRQMLPLQTEYVNIPSDQKMTKIFSTGWNTSLTTAHVPLVLDLYFRVGISHGVPYIVVLPNVIFFIAPNFVSKNNSFLNVVPGTLKKTIGKIRFFCYDFCRVIYLAKAVSRKFPLQEDEQLNQKVTFSNKTKIDLMGEKNYYVNANFHFFYVVIFFLVKS</sequence>
<keyword evidence="3" id="KW-1185">Reference proteome</keyword>
<feature type="transmembrane region" description="Helical" evidence="1">
    <location>
        <begin position="72"/>
        <end position="90"/>
    </location>
</feature>